<evidence type="ECO:0000313" key="2">
    <source>
        <dbReference type="Proteomes" id="UP000054018"/>
    </source>
</evidence>
<feature type="non-terminal residue" evidence="1">
    <location>
        <position position="86"/>
    </location>
</feature>
<organism evidence="1 2">
    <name type="scientific">Pisolithus microcarpus 441</name>
    <dbReference type="NCBI Taxonomy" id="765257"/>
    <lineage>
        <taxon>Eukaryota</taxon>
        <taxon>Fungi</taxon>
        <taxon>Dikarya</taxon>
        <taxon>Basidiomycota</taxon>
        <taxon>Agaricomycotina</taxon>
        <taxon>Agaricomycetes</taxon>
        <taxon>Agaricomycetidae</taxon>
        <taxon>Boletales</taxon>
        <taxon>Sclerodermatineae</taxon>
        <taxon>Pisolithaceae</taxon>
        <taxon>Pisolithus</taxon>
    </lineage>
</organism>
<evidence type="ECO:0000313" key="1">
    <source>
        <dbReference type="EMBL" id="KIK15047.1"/>
    </source>
</evidence>
<dbReference type="OrthoDB" id="2986975at2759"/>
<dbReference type="InterPro" id="IPR027417">
    <property type="entry name" value="P-loop_NTPase"/>
</dbReference>
<proteinExistence type="predicted"/>
<dbReference type="AlphaFoldDB" id="A0A0C9YY25"/>
<reference evidence="1 2" key="1">
    <citation type="submission" date="2014-04" db="EMBL/GenBank/DDBJ databases">
        <authorList>
            <consortium name="DOE Joint Genome Institute"/>
            <person name="Kuo A."/>
            <person name="Kohler A."/>
            <person name="Costa M.D."/>
            <person name="Nagy L.G."/>
            <person name="Floudas D."/>
            <person name="Copeland A."/>
            <person name="Barry K.W."/>
            <person name="Cichocki N."/>
            <person name="Veneault-Fourrey C."/>
            <person name="LaButti K."/>
            <person name="Lindquist E.A."/>
            <person name="Lipzen A."/>
            <person name="Lundell T."/>
            <person name="Morin E."/>
            <person name="Murat C."/>
            <person name="Sun H."/>
            <person name="Tunlid A."/>
            <person name="Henrissat B."/>
            <person name="Grigoriev I.V."/>
            <person name="Hibbett D.S."/>
            <person name="Martin F."/>
            <person name="Nordberg H.P."/>
            <person name="Cantor M.N."/>
            <person name="Hua S.X."/>
        </authorList>
    </citation>
    <scope>NUCLEOTIDE SEQUENCE [LARGE SCALE GENOMIC DNA]</scope>
    <source>
        <strain evidence="1 2">441</strain>
    </source>
</reference>
<dbReference type="SUPFAM" id="SSF52540">
    <property type="entry name" value="P-loop containing nucleoside triphosphate hydrolases"/>
    <property type="match status" value="1"/>
</dbReference>
<reference evidence="2" key="2">
    <citation type="submission" date="2015-01" db="EMBL/GenBank/DDBJ databases">
        <title>Evolutionary Origins and Diversification of the Mycorrhizal Mutualists.</title>
        <authorList>
            <consortium name="DOE Joint Genome Institute"/>
            <consortium name="Mycorrhizal Genomics Consortium"/>
            <person name="Kohler A."/>
            <person name="Kuo A."/>
            <person name="Nagy L.G."/>
            <person name="Floudas D."/>
            <person name="Copeland A."/>
            <person name="Barry K.W."/>
            <person name="Cichocki N."/>
            <person name="Veneault-Fourrey C."/>
            <person name="LaButti K."/>
            <person name="Lindquist E.A."/>
            <person name="Lipzen A."/>
            <person name="Lundell T."/>
            <person name="Morin E."/>
            <person name="Murat C."/>
            <person name="Riley R."/>
            <person name="Ohm R."/>
            <person name="Sun H."/>
            <person name="Tunlid A."/>
            <person name="Henrissat B."/>
            <person name="Grigoriev I.V."/>
            <person name="Hibbett D.S."/>
            <person name="Martin F."/>
        </authorList>
    </citation>
    <scope>NUCLEOTIDE SEQUENCE [LARGE SCALE GENOMIC DNA]</scope>
    <source>
        <strain evidence="2">441</strain>
    </source>
</reference>
<sequence>RTVRRHQFPMTVAYAFTDYRSQGQTLQSVIVDIATPPSGGLNLFNLYVALSRSPGRTQLRLLRDFDYSIFLKAHCSELLMEDDRLE</sequence>
<name>A0A0C9YY25_9AGAM</name>
<dbReference type="EMBL" id="KN833909">
    <property type="protein sequence ID" value="KIK15047.1"/>
    <property type="molecule type" value="Genomic_DNA"/>
</dbReference>
<gene>
    <name evidence="1" type="ORF">PISMIDRAFT_42160</name>
</gene>
<dbReference type="HOGENOM" id="CLU_001324_7_2_1"/>
<evidence type="ECO:0008006" key="3">
    <source>
        <dbReference type="Google" id="ProtNLM"/>
    </source>
</evidence>
<dbReference type="Proteomes" id="UP000054018">
    <property type="component" value="Unassembled WGS sequence"/>
</dbReference>
<keyword evidence="2" id="KW-1185">Reference proteome</keyword>
<protein>
    <recommendedName>
        <fullName evidence="3">DNA helicase</fullName>
    </recommendedName>
</protein>
<feature type="non-terminal residue" evidence="1">
    <location>
        <position position="1"/>
    </location>
</feature>
<accession>A0A0C9YY25</accession>